<organism evidence="2 3">
    <name type="scientific">Mycena sanguinolenta</name>
    <dbReference type="NCBI Taxonomy" id="230812"/>
    <lineage>
        <taxon>Eukaryota</taxon>
        <taxon>Fungi</taxon>
        <taxon>Dikarya</taxon>
        <taxon>Basidiomycota</taxon>
        <taxon>Agaricomycotina</taxon>
        <taxon>Agaricomycetes</taxon>
        <taxon>Agaricomycetidae</taxon>
        <taxon>Agaricales</taxon>
        <taxon>Marasmiineae</taxon>
        <taxon>Mycenaceae</taxon>
        <taxon>Mycena</taxon>
    </lineage>
</organism>
<dbReference type="PROSITE" id="PS50231">
    <property type="entry name" value="RICIN_B_LECTIN"/>
    <property type="match status" value="2"/>
</dbReference>
<dbReference type="Proteomes" id="UP000623467">
    <property type="component" value="Unassembled WGS sequence"/>
</dbReference>
<dbReference type="SMART" id="SM00458">
    <property type="entry name" value="RICIN"/>
    <property type="match status" value="2"/>
</dbReference>
<dbReference type="AlphaFoldDB" id="A0A8H6Y459"/>
<dbReference type="Pfam" id="PF00652">
    <property type="entry name" value="Ricin_B_lectin"/>
    <property type="match status" value="2"/>
</dbReference>
<protein>
    <recommendedName>
        <fullName evidence="1">Ricin B lectin domain-containing protein</fullName>
    </recommendedName>
</protein>
<sequence>MWTKVQGAYTASEFRECGQKMPSMSSIKTDVWGRNSRNDYNMFSPVLLTSLFSFALLTAADQIVSAVDSGICITAAENADGAPLVVRPCSAIASPNQEWKVSFFSEESSVPAPMVVLGDKCIDVTNGVNADGTPLQVWTCVEGSSNQQWISVTDSSFQWSGTDKCIDLTNGNTANNTVLQIWTCVHSTNRNQEWSKADTDLVEIVASEGSGVYCIASASDDDGAAVTLVDCDDYTATYPNGNIVFDVPAFSSSGPITGFGKCLDVTNGVNADGTKLQLWSCVAGNTNQKFTTLPSGQIEWAGTGKCLDVTNGQFTTGTPIQVWGCATGGSNPNQQWNLQELASV</sequence>
<evidence type="ECO:0000259" key="1">
    <source>
        <dbReference type="SMART" id="SM00458"/>
    </source>
</evidence>
<dbReference type="InterPro" id="IPR000772">
    <property type="entry name" value="Ricin_B_lectin"/>
</dbReference>
<feature type="domain" description="Ricin B lectin" evidence="1">
    <location>
        <begin position="58"/>
        <end position="195"/>
    </location>
</feature>
<dbReference type="SUPFAM" id="SSF50370">
    <property type="entry name" value="Ricin B-like lectins"/>
    <property type="match status" value="2"/>
</dbReference>
<dbReference type="OrthoDB" id="6770063at2759"/>
<evidence type="ECO:0000313" key="3">
    <source>
        <dbReference type="Proteomes" id="UP000623467"/>
    </source>
</evidence>
<evidence type="ECO:0000313" key="2">
    <source>
        <dbReference type="EMBL" id="KAF7351350.1"/>
    </source>
</evidence>
<dbReference type="Gene3D" id="2.80.10.50">
    <property type="match status" value="3"/>
</dbReference>
<keyword evidence="3" id="KW-1185">Reference proteome</keyword>
<feature type="domain" description="Ricin B lectin" evidence="1">
    <location>
        <begin position="198"/>
        <end position="339"/>
    </location>
</feature>
<name>A0A8H6Y459_9AGAR</name>
<dbReference type="InterPro" id="IPR035992">
    <property type="entry name" value="Ricin_B-like_lectins"/>
</dbReference>
<reference evidence="2" key="1">
    <citation type="submission" date="2020-05" db="EMBL/GenBank/DDBJ databases">
        <title>Mycena genomes resolve the evolution of fungal bioluminescence.</title>
        <authorList>
            <person name="Tsai I.J."/>
        </authorList>
    </citation>
    <scope>NUCLEOTIDE SEQUENCE</scope>
    <source>
        <strain evidence="2">160909Yilan</strain>
    </source>
</reference>
<accession>A0A8H6Y459</accession>
<dbReference type="CDD" id="cd00161">
    <property type="entry name" value="beta-trefoil_Ricin-like"/>
    <property type="match status" value="2"/>
</dbReference>
<comment type="caution">
    <text evidence="2">The sequence shown here is derived from an EMBL/GenBank/DDBJ whole genome shotgun (WGS) entry which is preliminary data.</text>
</comment>
<proteinExistence type="predicted"/>
<gene>
    <name evidence="2" type="ORF">MSAN_01566500</name>
</gene>
<dbReference type="EMBL" id="JACAZH010000013">
    <property type="protein sequence ID" value="KAF7351350.1"/>
    <property type="molecule type" value="Genomic_DNA"/>
</dbReference>